<feature type="region of interest" description="Disordered" evidence="1">
    <location>
        <begin position="385"/>
        <end position="452"/>
    </location>
</feature>
<evidence type="ECO:0000256" key="1">
    <source>
        <dbReference type="SAM" id="MobiDB-lite"/>
    </source>
</evidence>
<feature type="transmembrane region" description="Helical" evidence="2">
    <location>
        <begin position="270"/>
        <end position="293"/>
    </location>
</feature>
<feature type="compositionally biased region" description="Low complexity" evidence="1">
    <location>
        <begin position="167"/>
        <end position="176"/>
    </location>
</feature>
<dbReference type="EMBL" id="JAAAIM010001959">
    <property type="protein sequence ID" value="KAG0274777.1"/>
    <property type="molecule type" value="Genomic_DNA"/>
</dbReference>
<feature type="compositionally biased region" description="Low complexity" evidence="1">
    <location>
        <begin position="434"/>
        <end position="444"/>
    </location>
</feature>
<keyword evidence="2" id="KW-1133">Transmembrane helix</keyword>
<proteinExistence type="predicted"/>
<comment type="caution">
    <text evidence="3">The sequence shown here is derived from an EMBL/GenBank/DDBJ whole genome shotgun (WGS) entry which is preliminary data.</text>
</comment>
<feature type="region of interest" description="Disordered" evidence="1">
    <location>
        <begin position="118"/>
        <end position="181"/>
    </location>
</feature>
<accession>A0ABQ7JIK8</accession>
<organism evidence="3 4">
    <name type="scientific">Linnemannia gamsii</name>
    <dbReference type="NCBI Taxonomy" id="64522"/>
    <lineage>
        <taxon>Eukaryota</taxon>
        <taxon>Fungi</taxon>
        <taxon>Fungi incertae sedis</taxon>
        <taxon>Mucoromycota</taxon>
        <taxon>Mortierellomycotina</taxon>
        <taxon>Mortierellomycetes</taxon>
        <taxon>Mortierellales</taxon>
        <taxon>Mortierellaceae</taxon>
        <taxon>Linnemannia</taxon>
    </lineage>
</organism>
<evidence type="ECO:0000256" key="2">
    <source>
        <dbReference type="SAM" id="Phobius"/>
    </source>
</evidence>
<protein>
    <submittedName>
        <fullName evidence="3">Uncharacterized protein</fullName>
    </submittedName>
</protein>
<evidence type="ECO:0000313" key="3">
    <source>
        <dbReference type="EMBL" id="KAG0274777.1"/>
    </source>
</evidence>
<feature type="compositionally biased region" description="Polar residues" evidence="1">
    <location>
        <begin position="404"/>
        <end position="424"/>
    </location>
</feature>
<feature type="transmembrane region" description="Helical" evidence="2">
    <location>
        <begin position="299"/>
        <end position="317"/>
    </location>
</feature>
<reference evidence="3 4" key="1">
    <citation type="journal article" date="2020" name="Fungal Divers.">
        <title>Resolving the Mortierellaceae phylogeny through synthesis of multi-gene phylogenetics and phylogenomics.</title>
        <authorList>
            <person name="Vandepol N."/>
            <person name="Liber J."/>
            <person name="Desiro A."/>
            <person name="Na H."/>
            <person name="Kennedy M."/>
            <person name="Barry K."/>
            <person name="Grigoriev I.V."/>
            <person name="Miller A.N."/>
            <person name="O'Donnell K."/>
            <person name="Stajich J.E."/>
            <person name="Bonito G."/>
        </authorList>
    </citation>
    <scope>NUCLEOTIDE SEQUENCE [LARGE SCALE GENOMIC DNA]</scope>
    <source>
        <strain evidence="3 4">AD045</strain>
    </source>
</reference>
<keyword evidence="2" id="KW-0812">Transmembrane</keyword>
<keyword evidence="2" id="KW-0472">Membrane</keyword>
<sequence length="514" mass="57288">MARVFSSIAPLTGETLACNVNDNSNSNKRVSEYEFPTAIKVDLPYQSYLNHPYNQQSTTNKTSQPHSQIQKPQAYVSKYNSYTNSSKTMRLITIPSSTSAALSAIEKAKGGRLNDDCLNSPTSPLVSPPPPYLHSEQSEFKFGGFSDKKKQQRQSVQWPSMMQISSATGATTATLTRPKLARMPPPAISILPRVADETGSSSPRISRLMESGESETLYNLQMSDDHHHHHIIGTTSSALSAATTVLHPYNATTLSYPTFWEDTRQTKMHWAFLSIGCVALGSAIWVLVMQAFIVEWAMVMPTATLGLVALQFGRYRWKRSKYLKQQNNEKTTACMQSRDTTTTATTTLRSIVAHQPYQSDADAFLEPHQPRDYYQTVGTVYQQQPTATRTQHVTFQDAAPPSPTSSTEQSLPQFNQQSYKQPRLSQMAKKPSTNNNNNNSQQQQRRPLTVNPGLTPVVVNNGSPYYQNPQFLSPVESPQTPPPAYFLKKIELPEIDSVGDLVSEFECDLGSIRY</sequence>
<feature type="region of interest" description="Disordered" evidence="1">
    <location>
        <begin position="52"/>
        <end position="71"/>
    </location>
</feature>
<feature type="compositionally biased region" description="Polar residues" evidence="1">
    <location>
        <begin position="385"/>
        <end position="394"/>
    </location>
</feature>
<evidence type="ECO:0000313" key="4">
    <source>
        <dbReference type="Proteomes" id="UP001194696"/>
    </source>
</evidence>
<name>A0ABQ7JIK8_9FUNG</name>
<feature type="compositionally biased region" description="Polar residues" evidence="1">
    <location>
        <begin position="153"/>
        <end position="166"/>
    </location>
</feature>
<keyword evidence="4" id="KW-1185">Reference proteome</keyword>
<gene>
    <name evidence="3" type="ORF">BGZ96_004091</name>
</gene>
<dbReference type="Proteomes" id="UP001194696">
    <property type="component" value="Unassembled WGS sequence"/>
</dbReference>